<dbReference type="Proteomes" id="UP000232688">
    <property type="component" value="Unassembled WGS sequence"/>
</dbReference>
<comment type="caution">
    <text evidence="2">The sequence shown here is derived from an EMBL/GenBank/DDBJ whole genome shotgun (WGS) entry which is preliminary data.</text>
</comment>
<feature type="non-terminal residue" evidence="2">
    <location>
        <position position="1"/>
    </location>
</feature>
<feature type="compositionally biased region" description="Basic and acidic residues" evidence="1">
    <location>
        <begin position="1"/>
        <end position="11"/>
    </location>
</feature>
<feature type="region of interest" description="Disordered" evidence="1">
    <location>
        <begin position="1"/>
        <end position="24"/>
    </location>
</feature>
<accession>A0A2N0QPR7</accession>
<evidence type="ECO:0000313" key="2">
    <source>
        <dbReference type="EMBL" id="PKC53042.1"/>
    </source>
</evidence>
<feature type="compositionally biased region" description="Polar residues" evidence="1">
    <location>
        <begin position="14"/>
        <end position="24"/>
    </location>
</feature>
<dbReference type="EMBL" id="LLXH01004752">
    <property type="protein sequence ID" value="PKC53042.1"/>
    <property type="molecule type" value="Genomic_DNA"/>
</dbReference>
<dbReference type="VEuPathDB" id="FungiDB:FUN_013382"/>
<protein>
    <submittedName>
        <fullName evidence="2">Uncharacterized protein</fullName>
    </submittedName>
</protein>
<gene>
    <name evidence="2" type="ORF">RhiirA1_512460</name>
</gene>
<evidence type="ECO:0000256" key="1">
    <source>
        <dbReference type="SAM" id="MobiDB-lite"/>
    </source>
</evidence>
<evidence type="ECO:0000313" key="3">
    <source>
        <dbReference type="Proteomes" id="UP000232688"/>
    </source>
</evidence>
<dbReference type="AlphaFoldDB" id="A0A2N0QPR7"/>
<organism evidence="2 3">
    <name type="scientific">Rhizophagus irregularis</name>
    <dbReference type="NCBI Taxonomy" id="588596"/>
    <lineage>
        <taxon>Eukaryota</taxon>
        <taxon>Fungi</taxon>
        <taxon>Fungi incertae sedis</taxon>
        <taxon>Mucoromycota</taxon>
        <taxon>Glomeromycotina</taxon>
        <taxon>Glomeromycetes</taxon>
        <taxon>Glomerales</taxon>
        <taxon>Glomeraceae</taxon>
        <taxon>Rhizophagus</taxon>
    </lineage>
</organism>
<reference evidence="2 3" key="1">
    <citation type="submission" date="2017-10" db="EMBL/GenBank/DDBJ databases">
        <title>Extensive intraspecific genome diversity in a model arbuscular mycorrhizal fungus.</title>
        <authorList>
            <person name="Chen E.C.H."/>
            <person name="Morin E."/>
            <person name="Baudet D."/>
            <person name="Noel J."/>
            <person name="Ndikumana S."/>
            <person name="Charron P."/>
            <person name="St-Onge C."/>
            <person name="Giorgi J."/>
            <person name="Grigoriev I.V."/>
            <person name="Roux C."/>
            <person name="Martin F.M."/>
            <person name="Corradi N."/>
        </authorList>
    </citation>
    <scope>NUCLEOTIDE SEQUENCE [LARGE SCALE GENOMIC DNA]</scope>
    <source>
        <strain evidence="2 3">A1</strain>
    </source>
</reference>
<sequence>LEKLQKREIEKPNPNISTPTISHSNWEVPLPNSEYIRPERLTKQVLVKKLQSRGIVLNGKENKDDDIKKVYPLKAGWALKENQKFGKKGAGKRMTNQVRTLLEGYFMAGNADKSNRYTAQDMQCELEKCAQEGEINKEDVPKVTTIQNWISKTTRELRLPAETKKEIPKAIKKAHNSFIPRICCRRKDKSLFYYYRKGNK</sequence>
<proteinExistence type="predicted"/>
<name>A0A2N0QPR7_9GLOM</name>
<dbReference type="VEuPathDB" id="FungiDB:RhiirFUN_021189"/>
<reference evidence="2 3" key="2">
    <citation type="submission" date="2017-10" db="EMBL/GenBank/DDBJ databases">
        <title>Genome analyses suggest a sexual origin of heterokaryosis in a supposedly ancient asexual fungus.</title>
        <authorList>
            <person name="Corradi N."/>
            <person name="Sedzielewska K."/>
            <person name="Noel J."/>
            <person name="Charron P."/>
            <person name="Farinelli L."/>
            <person name="Marton T."/>
            <person name="Kruger M."/>
            <person name="Pelin A."/>
            <person name="Brachmann A."/>
            <person name="Corradi N."/>
        </authorList>
    </citation>
    <scope>NUCLEOTIDE SEQUENCE [LARGE SCALE GENOMIC DNA]</scope>
    <source>
        <strain evidence="2 3">A1</strain>
    </source>
</reference>
<dbReference type="VEuPathDB" id="FungiDB:RhiirA1_512460"/>